<dbReference type="InterPro" id="IPR036772">
    <property type="entry name" value="SRCR-like_dom_sf"/>
</dbReference>
<dbReference type="SUPFAM" id="SSF56487">
    <property type="entry name" value="SRCR-like"/>
    <property type="match status" value="2"/>
</dbReference>
<dbReference type="Gene3D" id="3.10.100.10">
    <property type="entry name" value="Mannose-Binding Protein A, subunit A"/>
    <property type="match status" value="1"/>
</dbReference>
<dbReference type="SUPFAM" id="SSF51126">
    <property type="entry name" value="Pectin lyase-like"/>
    <property type="match status" value="3"/>
</dbReference>
<feature type="compositionally biased region" description="Polar residues" evidence="6">
    <location>
        <begin position="2445"/>
        <end position="2454"/>
    </location>
</feature>
<evidence type="ECO:0000256" key="1">
    <source>
        <dbReference type="ARBA" id="ARBA00022729"/>
    </source>
</evidence>
<dbReference type="Gene3D" id="2.160.20.10">
    <property type="entry name" value="Single-stranded right-handed beta-helix, Pectin lyase-like"/>
    <property type="match status" value="2"/>
</dbReference>
<dbReference type="SMART" id="SM00710">
    <property type="entry name" value="PbH1"/>
    <property type="match status" value="16"/>
</dbReference>
<gene>
    <name evidence="9" type="primary">bark</name>
    <name evidence="9" type="ORF">NPIL_13911</name>
</gene>
<dbReference type="Pfam" id="PF00530">
    <property type="entry name" value="SRCR"/>
    <property type="match status" value="2"/>
</dbReference>
<comment type="caution">
    <text evidence="9">The sequence shown here is derived from an EMBL/GenBank/DDBJ whole genome shotgun (WGS) entry which is preliminary data.</text>
</comment>
<protein>
    <submittedName>
        <fullName evidence="9">Protein bark beetle</fullName>
    </submittedName>
</protein>
<organism evidence="9 10">
    <name type="scientific">Nephila pilipes</name>
    <name type="common">Giant wood spider</name>
    <name type="synonym">Nephila maculata</name>
    <dbReference type="NCBI Taxonomy" id="299642"/>
    <lineage>
        <taxon>Eukaryota</taxon>
        <taxon>Metazoa</taxon>
        <taxon>Ecdysozoa</taxon>
        <taxon>Arthropoda</taxon>
        <taxon>Chelicerata</taxon>
        <taxon>Arachnida</taxon>
        <taxon>Araneae</taxon>
        <taxon>Araneomorphae</taxon>
        <taxon>Entelegynae</taxon>
        <taxon>Araneoidea</taxon>
        <taxon>Nephilidae</taxon>
        <taxon>Nephila</taxon>
    </lineage>
</organism>
<keyword evidence="10" id="KW-1185">Reference proteome</keyword>
<evidence type="ECO:0000256" key="6">
    <source>
        <dbReference type="SAM" id="MobiDB-lite"/>
    </source>
</evidence>
<keyword evidence="7" id="KW-1133">Transmembrane helix</keyword>
<dbReference type="PROSITE" id="PS50287">
    <property type="entry name" value="SRCR_2"/>
    <property type="match status" value="2"/>
</dbReference>
<reference evidence="9" key="1">
    <citation type="submission" date="2020-08" db="EMBL/GenBank/DDBJ databases">
        <title>Multicomponent nature underlies the extraordinary mechanical properties of spider dragline silk.</title>
        <authorList>
            <person name="Kono N."/>
            <person name="Nakamura H."/>
            <person name="Mori M."/>
            <person name="Yoshida Y."/>
            <person name="Ohtoshi R."/>
            <person name="Malay A.D."/>
            <person name="Moran D.A.P."/>
            <person name="Tomita M."/>
            <person name="Numata K."/>
            <person name="Arakawa K."/>
        </authorList>
    </citation>
    <scope>NUCLEOTIDE SEQUENCE</scope>
</reference>
<dbReference type="Pfam" id="PF13229">
    <property type="entry name" value="Beta_helix"/>
    <property type="match status" value="2"/>
</dbReference>
<dbReference type="InterPro" id="IPR001190">
    <property type="entry name" value="SRCR"/>
</dbReference>
<feature type="disulfide bond" evidence="5">
    <location>
        <begin position="795"/>
        <end position="856"/>
    </location>
</feature>
<keyword evidence="2" id="KW-0677">Repeat</keyword>
<feature type="transmembrane region" description="Helical" evidence="7">
    <location>
        <begin position="2342"/>
        <end position="2366"/>
    </location>
</feature>
<evidence type="ECO:0000256" key="3">
    <source>
        <dbReference type="ARBA" id="ARBA00023157"/>
    </source>
</evidence>
<dbReference type="InterPro" id="IPR016186">
    <property type="entry name" value="C-type_lectin-like/link_sf"/>
</dbReference>
<feature type="region of interest" description="Disordered" evidence="6">
    <location>
        <begin position="2499"/>
        <end position="2567"/>
    </location>
</feature>
<dbReference type="InterPro" id="IPR012334">
    <property type="entry name" value="Pectin_lyas_fold"/>
</dbReference>
<keyword evidence="3 5" id="KW-1015">Disulfide bond</keyword>
<evidence type="ECO:0000313" key="10">
    <source>
        <dbReference type="Proteomes" id="UP000887013"/>
    </source>
</evidence>
<dbReference type="Proteomes" id="UP000887013">
    <property type="component" value="Unassembled WGS sequence"/>
</dbReference>
<feature type="disulfide bond" evidence="5">
    <location>
        <begin position="1633"/>
        <end position="1643"/>
    </location>
</feature>
<evidence type="ECO:0000259" key="8">
    <source>
        <dbReference type="PROSITE" id="PS50287"/>
    </source>
</evidence>
<evidence type="ECO:0000256" key="4">
    <source>
        <dbReference type="ARBA" id="ARBA00023180"/>
    </source>
</evidence>
<feature type="domain" description="SRCR" evidence="8">
    <location>
        <begin position="1553"/>
        <end position="1668"/>
    </location>
</feature>
<dbReference type="GO" id="GO:0016020">
    <property type="term" value="C:membrane"/>
    <property type="evidence" value="ECO:0007669"/>
    <property type="project" value="InterPro"/>
</dbReference>
<dbReference type="PANTHER" id="PTHR47653:SF1">
    <property type="entry name" value="DELETED IN MALIGNANT BRAIN TUMORS 1 PROTEIN"/>
    <property type="match status" value="1"/>
</dbReference>
<dbReference type="Gene3D" id="3.10.250.10">
    <property type="entry name" value="SRCR-like domain"/>
    <property type="match status" value="2"/>
</dbReference>
<keyword evidence="7" id="KW-0812">Transmembrane</keyword>
<feature type="disulfide bond" evidence="5">
    <location>
        <begin position="828"/>
        <end position="838"/>
    </location>
</feature>
<feature type="region of interest" description="Disordered" evidence="6">
    <location>
        <begin position="2445"/>
        <end position="2468"/>
    </location>
</feature>
<feature type="compositionally biased region" description="Low complexity" evidence="6">
    <location>
        <begin position="2549"/>
        <end position="2559"/>
    </location>
</feature>
<keyword evidence="1" id="KW-0732">Signal</keyword>
<evidence type="ECO:0000256" key="7">
    <source>
        <dbReference type="SAM" id="Phobius"/>
    </source>
</evidence>
<sequence length="2567" mass="290250">MKQQTQSTATCAFIGIGLVYFHADIGIQCDKYLGSQMSSNWKGIHFGYGKIRLKEPIENKISRRFSLSTLENVIILHAGRDAYGNAVPALEVLGQPPIMNGVALKYSAYDGINLYKPEDSFAIENSVVADNRGYGIFINSSVSQVTLNGVKVRGNGGDGVHFWHHDSYGTAPAFCDTGNIGEEQIYPVRRSHVQRREQRYVQACEQVFEVASWTGHVLTVNFMGFSSDISDPNHASRIDVYDGPTDSSRLLASVPIVNNTFPESVTSTRQKILLKYRPRIHYDASFVVEIVANQGKAYDLNVTGCSITGNQGKGIAVYEQKSGILVNSSNLVENGYVAGLHVATGSGDVVINGTFITGNEGGGVNLTHAGGFTHIDRSSIANNNGRGIAFWFNETSDHITFNHTVHITRSEVVNNTLYGLLMGNQCLADSFWNISLNSFRSSKDSGIYISPCWSMNKKVAQSIVLVTHNQFLDSDYLALEASPVLHTHLLVEHNEFRGHERGVILVSGLDDDDFSNVPAKVEIRRNYFAFNNGKFVVNIGVGKETYMQELFFYKNELERNSIREPYPALNPRSRACAVVVVSSQNTYVYRNMFDNSESQYQLASHIEKHQIVINATYNYWGSVRVREVYERIFDRKDRYNLARVEFLPFLTISSDLDTTAAISDTHERDKIIPFQNGSEIGGEVPGSIFLARGSYTVTRDIYVRPGNGRLHIEPGAVLKFDRSVGMMVQGMLISESDLETQPILYTINDRAINGLNKGNIRLSGDTEGLLEVHIDGRWGTVCDYGWDIVDASIACNQMGLVLHPEDWLMEQSEFDSSHYEILLSNVQCTLQDTDITLCKAEKDFENSCSSKVGLRCYKSSWSGLRLGMAAGECRLKNMIVEYAGLLDFATNSFKPALQIDFNRHLLEKLKIRNNIDSGVGIMWNEVFVSESRQLIDSQFLNNHHHGLVVHTQGLNVYRCEMTNNDGSGIHYNPMFSKREQRDLISWINLEERNKIVRIPDDISGNISLGSGEYRYFIFSKTKMNKKFSVTTTSGRSIGIVVLNSFKETSSENLAFYGRLEIAPDVPKWDIRNNLTAFPLRTPGYGMLVDYQSGSSPSGQAIMYIASVDGLRNKAAWETHPKIHLDSLAIKGCYRGISSHHFNRDVSDYDDHFHRYSNETILITNTNISDSKHEAMFVWAPFWDPYIKNLAEINYTLINCNIKNNKKGLLHYSRDIRNSNNLFHWTINSTIFEFNEEGGIDIRLPYVWQYSENFTHSFAMHDCALRNNRKFEFSIAGHFARVNVSRCQFLNNYCKRGILSFSGMEKELLIESNNIKDNSAVFGIEFNLQSHANKFGLVPAYFRKNIVTNNRDIGAGQKFGYQPTSYAIGIRGVQLVNVTRNIFENPNLQFELLTGVLTGSTDNKINVGSNWWGTTQVNEIQKRIFDFDDWNGYVIADFNPYLGSSNIDSGVIPFNNRDQLVFNDGQIGGRLYNNLKLSRRDLPYVVSSDLTVMHGATLFIDPGVVIEFYPSVGILVLGDLIAQGTGEDPITMKPAKIFDERRFRRQTKDEDITSRLCVDEKCEKRNDGFLEMYNTTTKQWVPICDARFTERNAQVVCKELGYSVLNVYTSFGPRLDIGPTQTNHIRSWPHPLECVGTESSLIDCEYRLNGYIDNYKCPYDGDFVYIYCGPEALLGNEDHWGGVRFSIRSFETIDSPMNRPTLSYVSTESSRLEYVNIVGAGILHNEKSAAIQLVQREVQMDYINISSCASHGIEVIGVSGSLSFNEMIVKNNMGVGINFLSLTGESSGDIDVKKLGYDPLRKVDMSYGIFGMVDMCDSNKQMEIENRVLLYYKYDNQPVDCVKIFSSRHYGKQIGFRLLQFNLFDGAKYAAQPDSIKIYDGDVFNITSPELSTIGWYLGTENITKFYVSSDITLSVILHTIGGSGDFGFIAEVVTLPISHPTVRDSQHNVSYSEVSYNGKEGIAYRSAGEITPAITLRYNRIDNNGRELFGNFTLGDSAILLDVQNAKLLFFYNNLIMKNQGGLQLLVDSRTAVSALKGMIVNNLFTENRNRAVLKLKGRKSGAFQFITVLRNYFTRNYARYKDTIVISQVVSNLTENMAYNNTGMHIVDVQGFERMPLSYQTCERNWFWRNRATDYWDKSTIIAGKAGQRFNYNYLLNPENDFELAAKNRTFLNTRENPINAKMNWWGFNGTAAVSGRIKDYFDYDELLEVEYQPFLHDNTTVLSGKCAGGWQKIGDTCFLYVGGVMTFGEAKKFCEMDNASMPYIKTKHDELMAFVRDQQFYYQHYSDRFWIQSLDISPRECAVLVNRKVIKHPCDEYFPFLCERDPEITVSTSLWFMEPLTIAFLGVTALSLVFVAFCVGFWLCKSRQRYKEKLERRNSIRASIRSNRSLTFSELGYKRRIERTFETESEPKPSQMKMNGSLDSVEKSASRFSCSLDDSYENTLGDNSSSRVPNGDFSGFGGFRPDAQHENRTANLMAHPTFDLTYENQCFVDRSASRNSHEISRDWSSSTGSTLDMKRSLERETKEQPYHVGPYRQTPSPPLTVESNSGSSRSSNRQPPLETAM</sequence>
<feature type="compositionally biased region" description="Basic and acidic residues" evidence="6">
    <location>
        <begin position="2518"/>
        <end position="2531"/>
    </location>
</feature>
<dbReference type="OrthoDB" id="536948at2759"/>
<keyword evidence="4" id="KW-0325">Glycoprotein</keyword>
<dbReference type="PANTHER" id="PTHR47653">
    <property type="entry name" value="PROTEIN BARK BEETLE"/>
    <property type="match status" value="1"/>
</dbReference>
<feature type="domain" description="SRCR" evidence="8">
    <location>
        <begin position="749"/>
        <end position="857"/>
    </location>
</feature>
<dbReference type="InterPro" id="IPR053243">
    <property type="entry name" value="SJ_maturation_regulator"/>
</dbReference>
<dbReference type="GO" id="GO:0045217">
    <property type="term" value="P:cell-cell junction maintenance"/>
    <property type="evidence" value="ECO:0007669"/>
    <property type="project" value="TreeGrafter"/>
</dbReference>
<comment type="caution">
    <text evidence="5">Lacks conserved residue(s) required for the propagation of feature annotation.</text>
</comment>
<name>A0A8X6M6P2_NEPPI</name>
<evidence type="ECO:0000256" key="5">
    <source>
        <dbReference type="PROSITE-ProRule" id="PRU00196"/>
    </source>
</evidence>
<proteinExistence type="predicted"/>
<dbReference type="InterPro" id="IPR039448">
    <property type="entry name" value="Beta_helix"/>
</dbReference>
<accession>A0A8X6M6P2</accession>
<dbReference type="InterPro" id="IPR011050">
    <property type="entry name" value="Pectin_lyase_fold/virulence"/>
</dbReference>
<dbReference type="SMART" id="SM00202">
    <property type="entry name" value="SR"/>
    <property type="match status" value="2"/>
</dbReference>
<dbReference type="SUPFAM" id="SSF56436">
    <property type="entry name" value="C-type lectin-like"/>
    <property type="match status" value="1"/>
</dbReference>
<dbReference type="InterPro" id="IPR006626">
    <property type="entry name" value="PbH1"/>
</dbReference>
<evidence type="ECO:0000313" key="9">
    <source>
        <dbReference type="EMBL" id="GFS30180.1"/>
    </source>
</evidence>
<dbReference type="InterPro" id="IPR016187">
    <property type="entry name" value="CTDL_fold"/>
</dbReference>
<keyword evidence="7" id="KW-0472">Membrane</keyword>
<dbReference type="EMBL" id="BMAW01041679">
    <property type="protein sequence ID" value="GFS30180.1"/>
    <property type="molecule type" value="Genomic_DNA"/>
</dbReference>
<dbReference type="CDD" id="cd00037">
    <property type="entry name" value="CLECT"/>
    <property type="match status" value="1"/>
</dbReference>
<evidence type="ECO:0000256" key="2">
    <source>
        <dbReference type="ARBA" id="ARBA00022737"/>
    </source>
</evidence>